<evidence type="ECO:0000313" key="2">
    <source>
        <dbReference type="Proteomes" id="UP000762676"/>
    </source>
</evidence>
<reference evidence="1 2" key="1">
    <citation type="journal article" date="2021" name="Elife">
        <title>Chloroplast acquisition without the gene transfer in kleptoplastic sea slugs, Plakobranchus ocellatus.</title>
        <authorList>
            <person name="Maeda T."/>
            <person name="Takahashi S."/>
            <person name="Yoshida T."/>
            <person name="Shimamura S."/>
            <person name="Takaki Y."/>
            <person name="Nagai Y."/>
            <person name="Toyoda A."/>
            <person name="Suzuki Y."/>
            <person name="Arimoto A."/>
            <person name="Ishii H."/>
            <person name="Satoh N."/>
            <person name="Nishiyama T."/>
            <person name="Hasebe M."/>
            <person name="Maruyama T."/>
            <person name="Minagawa J."/>
            <person name="Obokata J."/>
            <person name="Shigenobu S."/>
        </authorList>
    </citation>
    <scope>NUCLEOTIDE SEQUENCE [LARGE SCALE GENOMIC DNA]</scope>
</reference>
<accession>A0AAV4H5B4</accession>
<organism evidence="1 2">
    <name type="scientific">Elysia marginata</name>
    <dbReference type="NCBI Taxonomy" id="1093978"/>
    <lineage>
        <taxon>Eukaryota</taxon>
        <taxon>Metazoa</taxon>
        <taxon>Spiralia</taxon>
        <taxon>Lophotrochozoa</taxon>
        <taxon>Mollusca</taxon>
        <taxon>Gastropoda</taxon>
        <taxon>Heterobranchia</taxon>
        <taxon>Euthyneura</taxon>
        <taxon>Panpulmonata</taxon>
        <taxon>Sacoglossa</taxon>
        <taxon>Placobranchoidea</taxon>
        <taxon>Plakobranchidae</taxon>
        <taxon>Elysia</taxon>
    </lineage>
</organism>
<name>A0AAV4H5B4_9GAST</name>
<dbReference type="Proteomes" id="UP000762676">
    <property type="component" value="Unassembled WGS sequence"/>
</dbReference>
<sequence length="342" mass="39420">MLTVVLKPFYLPREFTKVTVNVVYVHPKANTIAAMSTVTNHVHEQQNQSPRWSYTCYRGLYTANLRDYLPKYELYVDMPTRGNRTLDLCYGNVPGVYKTKRLPQLGNSDHCMVSLLPKYRFKLKTLKVHKKCVTIWNENACESLKGCFASTDWFVSINACDNIDDLVDTVSSYINFCVDTVTEKKEVKCYPNNKPWVSKELKALLNEKKKAFKSKIKEKSDRKQKQIVSCIKNVKEEYKQKLKQNFTSNNLRTTWKSIKNIVCYTPKEAELYSADANSYVNKLNKFFGRFDTHDFSTFVAELKHNVLTDVAEDETVTVTTDDVRVVFSGLKVNKVSGPDKIS</sequence>
<gene>
    <name evidence="1" type="ORF">ElyMa_004341100</name>
</gene>
<protein>
    <submittedName>
        <fullName evidence="1">Pol-like protein</fullName>
    </submittedName>
</protein>
<keyword evidence="2" id="KW-1185">Reference proteome</keyword>
<evidence type="ECO:0000313" key="1">
    <source>
        <dbReference type="EMBL" id="GFR91965.1"/>
    </source>
</evidence>
<dbReference type="PANTHER" id="PTHR47510:SF3">
    <property type="entry name" value="ENDO_EXONUCLEASE_PHOSPHATASE DOMAIN-CONTAINING PROTEIN"/>
    <property type="match status" value="1"/>
</dbReference>
<comment type="caution">
    <text evidence="1">The sequence shown here is derived from an EMBL/GenBank/DDBJ whole genome shotgun (WGS) entry which is preliminary data.</text>
</comment>
<dbReference type="EMBL" id="BMAT01008754">
    <property type="protein sequence ID" value="GFR91965.1"/>
    <property type="molecule type" value="Genomic_DNA"/>
</dbReference>
<dbReference type="AlphaFoldDB" id="A0AAV4H5B4"/>
<proteinExistence type="predicted"/>
<dbReference type="PANTHER" id="PTHR47510">
    <property type="entry name" value="REVERSE TRANSCRIPTASE DOMAIN-CONTAINING PROTEIN"/>
    <property type="match status" value="1"/>
</dbReference>